<evidence type="ECO:0000256" key="3">
    <source>
        <dbReference type="ARBA" id="ARBA00022692"/>
    </source>
</evidence>
<feature type="transmembrane region" description="Helical" evidence="11">
    <location>
        <begin position="270"/>
        <end position="287"/>
    </location>
</feature>
<sequence>MSAMLAQAVTGSLMGLARREEEDPAGSDAPKQENNASWAIFILIMLLIVAFCTSYTMQQRKITAIHETVISIFAGMTVGLILRVSGFDSIRDLVNFNYQYFFNLLLPPIILSSGYELHQANFFRNIGTILTFAFAGTFISAVVIGVLLWLYTAISLEGLNVTWIDAISVGATLSATDPVTILAIFNTFKVDPKLYTVIFGESILNDAVAIVIFESAQSAGGKGGGIGIWSLLHGIWYFLSEFFGSLAIGALVGVMTALGLKYTYVRRYPGIESCLVVLIAYATYFFAQAIGMSGIVALLFCGITLKHYAYFNMSRRTQLTTKYIFQVLAQLSENFIFIYLGLALFTEKNLVYQPLLIIVTVLAVCAARYLAVFPLSKAINWVIRYRARRQGREEADELPFSYQAMLFWAGLRGAVGVALSALFTAKETQALQATVLVVVVLTVIIFGGTTARMLEILGIRTGVTEDIDSDDEFDIEAIGGGLYKRSDTAIGYNPRAGRNRDSVLPLGSVNNNLAASARGGNGCATSTDRNGWASGHRSPNTAPLRHGSRSRSRAAKAGNNDLERSELLGASGSNTDSDFGSDIDISDLPPPAPVPRSRSSPLLSAGGDGSAAAYEGGSSSRQHAPAADAAGGQQQHHQQPLTATAAIRQLLSAEDPTALFRQLDEDFIKPKLLLDGGSGRGGGGGGLDNHLSPLQYGNASVSSGPELGIKLGPADGSLKLGVFGGAFKRQERTCPIGTIDCGDGEYCHEPGFECCPTNHAWSCPIGDSCCLDTKSCARPGYQCCPGTRYACKDGTTCCPGVNACAPPGGSCCGDTVCFSNEKCCDNNHCAPSTGVCCGDGFCEKGHACCDGVACAKPGYFCCSGMRQACPQGWKCCTDQLGPYCATSRCLPTLKFTNVKGITDEIHENICEGLKKYYKENGHVEFTWNGPGKENRKKTRANRRASGCGGGLPSTAEGGKGASIKCVPDWLNGFYGYLWNIFRGAQVANGGFGEDRKFRIIIDDCDYTAPLKRDLAGRNSTNPLVLSSHDNLTVFAGSFMGNGTNGNNVVFMPLTPDVGSAGTYTFNYALKGGQSITSGWIMDEDGEIYETLAPLPVSSSNTTTFTLDDPADAPIYFFGWTKATDVQLDASVQAPPATTSTTTAATAATASASASASAATTASTTSAAPGGRRRRMALLRSGAAGWWIGGWVVFFLVVVVSW</sequence>
<evidence type="ECO:0000256" key="4">
    <source>
        <dbReference type="ARBA" id="ARBA00022989"/>
    </source>
</evidence>
<dbReference type="InterPro" id="IPR004709">
    <property type="entry name" value="NaH_exchanger"/>
</dbReference>
<evidence type="ECO:0000256" key="8">
    <source>
        <dbReference type="ARBA" id="ARBA00023201"/>
    </source>
</evidence>
<feature type="transmembrane region" description="Helical" evidence="11">
    <location>
        <begin position="194"/>
        <end position="215"/>
    </location>
</feature>
<name>A0A3S5CWZ5_9PEZI</name>
<dbReference type="GO" id="GO:0015386">
    <property type="term" value="F:potassium:proton antiporter activity"/>
    <property type="evidence" value="ECO:0007669"/>
    <property type="project" value="TreeGrafter"/>
</dbReference>
<comment type="subcellular location">
    <subcellularLocation>
        <location evidence="1">Membrane</location>
        <topology evidence="1">Multi-pass membrane protein</topology>
    </subcellularLocation>
</comment>
<keyword evidence="9" id="KW-0050">Antiport</keyword>
<dbReference type="InterPro" id="IPR006153">
    <property type="entry name" value="Cation/H_exchanger_TM"/>
</dbReference>
<feature type="transmembrane region" description="Helical" evidence="11">
    <location>
        <begin position="235"/>
        <end position="258"/>
    </location>
</feature>
<dbReference type="Proteomes" id="UP000289323">
    <property type="component" value="Unassembled WGS sequence"/>
</dbReference>
<evidence type="ECO:0000256" key="9">
    <source>
        <dbReference type="RuleBase" id="RU003722"/>
    </source>
</evidence>
<protein>
    <recommendedName>
        <fullName evidence="9">Sodium/hydrogen exchanger</fullName>
    </recommendedName>
</protein>
<evidence type="ECO:0000313" key="14">
    <source>
        <dbReference type="Proteomes" id="UP000289323"/>
    </source>
</evidence>
<dbReference type="PRINTS" id="PR01084">
    <property type="entry name" value="NAHEXCHNGR"/>
</dbReference>
<dbReference type="InterPro" id="IPR018422">
    <property type="entry name" value="Cation/H_exchanger_CPA1"/>
</dbReference>
<feature type="region of interest" description="Disordered" evidence="10">
    <location>
        <begin position="515"/>
        <end position="641"/>
    </location>
</feature>
<organism evidence="13 14">
    <name type="scientific">Thermothielavioides terrestris</name>
    <dbReference type="NCBI Taxonomy" id="2587410"/>
    <lineage>
        <taxon>Eukaryota</taxon>
        <taxon>Fungi</taxon>
        <taxon>Dikarya</taxon>
        <taxon>Ascomycota</taxon>
        <taxon>Pezizomycotina</taxon>
        <taxon>Sordariomycetes</taxon>
        <taxon>Sordariomycetidae</taxon>
        <taxon>Sordariales</taxon>
        <taxon>Chaetomiaceae</taxon>
        <taxon>Thermothielavioides</taxon>
    </lineage>
</organism>
<dbReference type="GO" id="GO:0015385">
    <property type="term" value="F:sodium:proton antiporter activity"/>
    <property type="evidence" value="ECO:0007669"/>
    <property type="project" value="InterPro"/>
</dbReference>
<evidence type="ECO:0000256" key="2">
    <source>
        <dbReference type="ARBA" id="ARBA00022448"/>
    </source>
</evidence>
<keyword evidence="2 9" id="KW-0813">Transport</keyword>
<feature type="transmembrane region" description="Helical" evidence="11">
    <location>
        <begin position="323"/>
        <end position="345"/>
    </location>
</feature>
<feature type="transmembrane region" description="Helical" evidence="11">
    <location>
        <begin position="98"/>
        <end position="117"/>
    </location>
</feature>
<feature type="transmembrane region" description="Helical" evidence="11">
    <location>
        <begin position="129"/>
        <end position="151"/>
    </location>
</feature>
<evidence type="ECO:0000256" key="5">
    <source>
        <dbReference type="ARBA" id="ARBA00023053"/>
    </source>
</evidence>
<keyword evidence="5" id="KW-0915">Sodium</keyword>
<evidence type="ECO:0000256" key="10">
    <source>
        <dbReference type="SAM" id="MobiDB-lite"/>
    </source>
</evidence>
<dbReference type="Pfam" id="PF00999">
    <property type="entry name" value="Na_H_Exchanger"/>
    <property type="match status" value="1"/>
</dbReference>
<dbReference type="EMBL" id="OUUZ01000009">
    <property type="protein sequence ID" value="SPQ22563.1"/>
    <property type="molecule type" value="Genomic_DNA"/>
</dbReference>
<dbReference type="AlphaFoldDB" id="A0A3S5CWZ5"/>
<feature type="transmembrane region" description="Helical" evidence="11">
    <location>
        <begin position="404"/>
        <end position="424"/>
    </location>
</feature>
<evidence type="ECO:0000256" key="7">
    <source>
        <dbReference type="ARBA" id="ARBA00023136"/>
    </source>
</evidence>
<evidence type="ECO:0000256" key="11">
    <source>
        <dbReference type="SAM" id="Phobius"/>
    </source>
</evidence>
<proteinExistence type="inferred from homology"/>
<comment type="similarity">
    <text evidence="9">Belongs to the monovalent cation:proton antiporter 1 (CPA1) transporter (TC 2.A.36) family.</text>
</comment>
<dbReference type="GO" id="GO:0000329">
    <property type="term" value="C:fungal-type vacuole membrane"/>
    <property type="evidence" value="ECO:0007669"/>
    <property type="project" value="TreeGrafter"/>
</dbReference>
<reference evidence="13 14" key="1">
    <citation type="submission" date="2018-04" db="EMBL/GenBank/DDBJ databases">
        <authorList>
            <person name="Huttner S."/>
            <person name="Dainat J."/>
        </authorList>
    </citation>
    <scope>NUCLEOTIDE SEQUENCE [LARGE SCALE GENOMIC DNA]</scope>
</reference>
<feature type="transmembrane region" description="Helical" evidence="11">
    <location>
        <begin position="430"/>
        <end position="451"/>
    </location>
</feature>
<dbReference type="PANTHER" id="PTHR10110">
    <property type="entry name" value="SODIUM/HYDROGEN EXCHANGER"/>
    <property type="match status" value="1"/>
</dbReference>
<feature type="transmembrane region" description="Helical" evidence="11">
    <location>
        <begin position="357"/>
        <end position="383"/>
    </location>
</feature>
<evidence type="ECO:0000256" key="1">
    <source>
        <dbReference type="ARBA" id="ARBA00004141"/>
    </source>
</evidence>
<keyword evidence="4 11" id="KW-1133">Transmembrane helix</keyword>
<feature type="compositionally biased region" description="Low complexity" evidence="10">
    <location>
        <begin position="595"/>
        <end position="641"/>
    </location>
</feature>
<feature type="transmembrane region" description="Helical" evidence="11">
    <location>
        <begin position="68"/>
        <end position="86"/>
    </location>
</feature>
<evidence type="ECO:0000313" key="13">
    <source>
        <dbReference type="EMBL" id="SPQ22563.1"/>
    </source>
</evidence>
<dbReference type="Gene3D" id="6.10.140.1330">
    <property type="match status" value="1"/>
</dbReference>
<feature type="transmembrane region" description="Helical" evidence="11">
    <location>
        <begin position="35"/>
        <end position="56"/>
    </location>
</feature>
<keyword evidence="7 11" id="KW-0472">Membrane</keyword>
<evidence type="ECO:0000259" key="12">
    <source>
        <dbReference type="Pfam" id="PF00999"/>
    </source>
</evidence>
<feature type="transmembrane region" description="Helical" evidence="11">
    <location>
        <begin position="163"/>
        <end position="185"/>
    </location>
</feature>
<dbReference type="GO" id="GO:0005770">
    <property type="term" value="C:late endosome"/>
    <property type="evidence" value="ECO:0007669"/>
    <property type="project" value="TreeGrafter"/>
</dbReference>
<keyword evidence="6 9" id="KW-0406">Ion transport</keyword>
<feature type="region of interest" description="Disordered" evidence="10">
    <location>
        <begin position="928"/>
        <end position="957"/>
    </location>
</feature>
<feature type="domain" description="Cation/H+ exchanger transmembrane" evidence="12">
    <location>
        <begin position="50"/>
        <end position="455"/>
    </location>
</feature>
<dbReference type="GO" id="GO:0007035">
    <property type="term" value="P:vacuolar acidification"/>
    <property type="evidence" value="ECO:0007669"/>
    <property type="project" value="TreeGrafter"/>
</dbReference>
<evidence type="ECO:0000256" key="6">
    <source>
        <dbReference type="ARBA" id="ARBA00023065"/>
    </source>
</evidence>
<keyword evidence="3 9" id="KW-0812">Transmembrane</keyword>
<dbReference type="PANTHER" id="PTHR10110:SF187">
    <property type="entry name" value="SODIUM_HYDROGEN EXCHANGER"/>
    <property type="match status" value="1"/>
</dbReference>
<dbReference type="NCBIfam" id="TIGR00840">
    <property type="entry name" value="b_cpa1"/>
    <property type="match status" value="1"/>
</dbReference>
<keyword evidence="8 9" id="KW-0739">Sodium transport</keyword>
<gene>
    <name evidence="13" type="ORF">TT172_LOCUS4982</name>
</gene>
<accession>A0A3S5CWZ5</accession>
<dbReference type="GO" id="GO:0005769">
    <property type="term" value="C:early endosome"/>
    <property type="evidence" value="ECO:0007669"/>
    <property type="project" value="TreeGrafter"/>
</dbReference>
<feature type="transmembrane region" description="Helical" evidence="11">
    <location>
        <begin position="1181"/>
        <end position="1200"/>
    </location>
</feature>